<comment type="caution">
    <text evidence="2">The sequence shown here is derived from an EMBL/GenBank/DDBJ whole genome shotgun (WGS) entry which is preliminary data.</text>
</comment>
<evidence type="ECO:0008006" key="4">
    <source>
        <dbReference type="Google" id="ProtNLM"/>
    </source>
</evidence>
<organism evidence="2 3">
    <name type="scientific">Candidatus Fimicola merdigallinarum</name>
    <dbReference type="NCBI Taxonomy" id="2840819"/>
    <lineage>
        <taxon>Bacteria</taxon>
        <taxon>Bacillati</taxon>
        <taxon>Bacillota</taxon>
        <taxon>Clostridia</taxon>
        <taxon>Lachnospirales</taxon>
        <taxon>Lachnospiraceae</taxon>
        <taxon>Lachnospiraceae incertae sedis</taxon>
        <taxon>Candidatus Fimicola</taxon>
    </lineage>
</organism>
<sequence>MKKFLDGPTSVEELRRVVMELREREDKKTFFTIMAIVIALLVATTAGVMYLVKRKKDNDFDYEDWDDQWDDEFEYDDEIEDVCEDCEEDDCDACGCNCCDDSDFDTSVKIEQL</sequence>
<dbReference type="Proteomes" id="UP000823611">
    <property type="component" value="Unassembled WGS sequence"/>
</dbReference>
<dbReference type="AlphaFoldDB" id="A0A9D9H3G5"/>
<keyword evidence="1" id="KW-1133">Transmembrane helix</keyword>
<evidence type="ECO:0000313" key="3">
    <source>
        <dbReference type="Proteomes" id="UP000823611"/>
    </source>
</evidence>
<reference evidence="2" key="2">
    <citation type="journal article" date="2021" name="PeerJ">
        <title>Extensive microbial diversity within the chicken gut microbiome revealed by metagenomics and culture.</title>
        <authorList>
            <person name="Gilroy R."/>
            <person name="Ravi A."/>
            <person name="Getino M."/>
            <person name="Pursley I."/>
            <person name="Horton D.L."/>
            <person name="Alikhan N.F."/>
            <person name="Baker D."/>
            <person name="Gharbi K."/>
            <person name="Hall N."/>
            <person name="Watson M."/>
            <person name="Adriaenssens E.M."/>
            <person name="Foster-Nyarko E."/>
            <person name="Jarju S."/>
            <person name="Secka A."/>
            <person name="Antonio M."/>
            <person name="Oren A."/>
            <person name="Chaudhuri R.R."/>
            <person name="La Ragione R."/>
            <person name="Hildebrand F."/>
            <person name="Pallen M.J."/>
        </authorList>
    </citation>
    <scope>NUCLEOTIDE SEQUENCE</scope>
    <source>
        <strain evidence="2">F6-4510</strain>
    </source>
</reference>
<evidence type="ECO:0000256" key="1">
    <source>
        <dbReference type="SAM" id="Phobius"/>
    </source>
</evidence>
<keyword evidence="1" id="KW-0472">Membrane</keyword>
<keyword evidence="1" id="KW-0812">Transmembrane</keyword>
<dbReference type="EMBL" id="JADIMX010000089">
    <property type="protein sequence ID" value="MBO8434614.1"/>
    <property type="molecule type" value="Genomic_DNA"/>
</dbReference>
<gene>
    <name evidence="2" type="ORF">IAC55_04745</name>
</gene>
<feature type="transmembrane region" description="Helical" evidence="1">
    <location>
        <begin position="29"/>
        <end position="52"/>
    </location>
</feature>
<name>A0A9D9H3G5_9FIRM</name>
<proteinExistence type="predicted"/>
<reference evidence="2" key="1">
    <citation type="submission" date="2020-10" db="EMBL/GenBank/DDBJ databases">
        <authorList>
            <person name="Gilroy R."/>
        </authorList>
    </citation>
    <scope>NUCLEOTIDE SEQUENCE</scope>
    <source>
        <strain evidence="2">F6-4510</strain>
    </source>
</reference>
<protein>
    <recommendedName>
        <fullName evidence="4">DUF4366 domain-containing protein</fullName>
    </recommendedName>
</protein>
<evidence type="ECO:0000313" key="2">
    <source>
        <dbReference type="EMBL" id="MBO8434614.1"/>
    </source>
</evidence>
<accession>A0A9D9H3G5</accession>